<dbReference type="InterPro" id="IPR045646">
    <property type="entry name" value="DUF6402"/>
</dbReference>
<dbReference type="EMBL" id="PQGA01000009">
    <property type="protein sequence ID" value="POR50212.1"/>
    <property type="molecule type" value="Genomic_DNA"/>
</dbReference>
<sequence>MSAQELSIYTPNNGEWRKQSGNVAPVSSEAGNHPGVERDARYLATAEKFEITEIPAAMSKMGWHKSAALLRKWFAYALSSLAGHAQRGWRFDFVL</sequence>
<dbReference type="OrthoDB" id="6986732at2"/>
<keyword evidence="3" id="KW-1185">Reference proteome</keyword>
<proteinExistence type="predicted"/>
<dbReference type="Proteomes" id="UP000237381">
    <property type="component" value="Unassembled WGS sequence"/>
</dbReference>
<dbReference type="Pfam" id="PF19940">
    <property type="entry name" value="DUF6402"/>
    <property type="match status" value="1"/>
</dbReference>
<accession>A0A2S4M691</accession>
<evidence type="ECO:0000256" key="1">
    <source>
        <dbReference type="SAM" id="MobiDB-lite"/>
    </source>
</evidence>
<dbReference type="AlphaFoldDB" id="A0A2S4M691"/>
<evidence type="ECO:0000313" key="2">
    <source>
        <dbReference type="EMBL" id="POR50212.1"/>
    </source>
</evidence>
<evidence type="ECO:0000313" key="3">
    <source>
        <dbReference type="Proteomes" id="UP000237381"/>
    </source>
</evidence>
<reference evidence="2 3" key="1">
    <citation type="submission" date="2018-01" db="EMBL/GenBank/DDBJ databases">
        <title>Genomic Encyclopedia of Type Strains, Phase III (KMG-III): the genomes of soil and plant-associated and newly described type strains.</title>
        <authorList>
            <person name="Whitman W."/>
        </authorList>
    </citation>
    <scope>NUCLEOTIDE SEQUENCE [LARGE SCALE GENOMIC DNA]</scope>
    <source>
        <strain evidence="2 3">JCM 18070</strain>
    </source>
</reference>
<comment type="caution">
    <text evidence="2">The sequence shown here is derived from an EMBL/GenBank/DDBJ whole genome shotgun (WGS) entry which is preliminary data.</text>
</comment>
<organism evidence="2 3">
    <name type="scientific">Paraburkholderia eburnea</name>
    <dbReference type="NCBI Taxonomy" id="1189126"/>
    <lineage>
        <taxon>Bacteria</taxon>
        <taxon>Pseudomonadati</taxon>
        <taxon>Pseudomonadota</taxon>
        <taxon>Betaproteobacteria</taxon>
        <taxon>Burkholderiales</taxon>
        <taxon>Burkholderiaceae</taxon>
        <taxon>Paraburkholderia</taxon>
    </lineage>
</organism>
<protein>
    <submittedName>
        <fullName evidence="2">Uncharacterized protein</fullName>
    </submittedName>
</protein>
<feature type="compositionally biased region" description="Polar residues" evidence="1">
    <location>
        <begin position="1"/>
        <end position="13"/>
    </location>
</feature>
<gene>
    <name evidence="2" type="ORF">B0G62_109120</name>
</gene>
<feature type="region of interest" description="Disordered" evidence="1">
    <location>
        <begin position="1"/>
        <end position="35"/>
    </location>
</feature>
<name>A0A2S4M691_9BURK</name>